<evidence type="ECO:0000256" key="1">
    <source>
        <dbReference type="ARBA" id="ARBA00022614"/>
    </source>
</evidence>
<dbReference type="SMART" id="SM00364">
    <property type="entry name" value="LRR_BAC"/>
    <property type="match status" value="4"/>
</dbReference>
<dbReference type="InterPro" id="IPR032675">
    <property type="entry name" value="LRR_dom_sf"/>
</dbReference>
<dbReference type="InterPro" id="IPR001611">
    <property type="entry name" value="Leu-rich_rpt"/>
</dbReference>
<accession>A0A4P9YD47</accession>
<dbReference type="EMBL" id="ML006435">
    <property type="protein sequence ID" value="RKP16541.1"/>
    <property type="molecule type" value="Genomic_DNA"/>
</dbReference>
<dbReference type="Gene3D" id="3.80.10.10">
    <property type="entry name" value="Ribonuclease Inhibitor"/>
    <property type="match status" value="2"/>
</dbReference>
<evidence type="ECO:0000256" key="2">
    <source>
        <dbReference type="ARBA" id="ARBA00022737"/>
    </source>
</evidence>
<feature type="region of interest" description="Disordered" evidence="3">
    <location>
        <begin position="1"/>
        <end position="33"/>
    </location>
</feature>
<reference evidence="5" key="1">
    <citation type="journal article" date="2018" name="Nat. Microbiol.">
        <title>Leveraging single-cell genomics to expand the fungal tree of life.</title>
        <authorList>
            <person name="Ahrendt S.R."/>
            <person name="Quandt C.A."/>
            <person name="Ciobanu D."/>
            <person name="Clum A."/>
            <person name="Salamov A."/>
            <person name="Andreopoulos B."/>
            <person name="Cheng J.F."/>
            <person name="Woyke T."/>
            <person name="Pelin A."/>
            <person name="Henrissat B."/>
            <person name="Reynolds N.K."/>
            <person name="Benny G.L."/>
            <person name="Smith M.E."/>
            <person name="James T.Y."/>
            <person name="Grigoriev I.V."/>
        </authorList>
    </citation>
    <scope>NUCLEOTIDE SEQUENCE [LARGE SCALE GENOMIC DNA]</scope>
    <source>
        <strain evidence="5">CSF55</strain>
    </source>
</reference>
<evidence type="ECO:0000313" key="4">
    <source>
        <dbReference type="EMBL" id="RKP16541.1"/>
    </source>
</evidence>
<dbReference type="AlphaFoldDB" id="A0A4P9YD47"/>
<dbReference type="GO" id="GO:0031028">
    <property type="term" value="P:septation initiation signaling"/>
    <property type="evidence" value="ECO:0007669"/>
    <property type="project" value="TreeGrafter"/>
</dbReference>
<keyword evidence="1" id="KW-0433">Leucine-rich repeat</keyword>
<dbReference type="GO" id="GO:1902412">
    <property type="term" value="P:regulation of mitotic cytokinesis"/>
    <property type="evidence" value="ECO:0007669"/>
    <property type="project" value="TreeGrafter"/>
</dbReference>
<dbReference type="Proteomes" id="UP000281549">
    <property type="component" value="Unassembled WGS sequence"/>
</dbReference>
<protein>
    <submittedName>
        <fullName evidence="4">L domain-like protein</fullName>
    </submittedName>
</protein>
<keyword evidence="2" id="KW-0677">Repeat</keyword>
<sequence>MSNRRARLEENNQRNKFNDENDQRNKFNDENVDPNKLINFEAYETKKVLSSSDGSSIKEGFSKLSVGLSPGFKNQMKKNKESFQKIEKIFSSPKVEESPDHTQWSVSPIIFKVEPNHQQWSQLFALDLSQNQLNGIDDLDKFCPNLKFLVLNQNSITTLKNLPDKLVSLIARSNELTRVDLPSSLKEIDLMYNEIKERYSNILETLNIGHNKLERMPVLNKRIKKINLRGNFIKELGTERFLELEEFDISFNKVEQINIECYPKLKVLNIYENKFERFYGDQNNLEDLNIGANRLKTLVVSKFVSLKKLKISDQDKFNILGIPNCLNLEEFEASNLEETDLSQNINLRILTLKNSICDLNKIENLESINLSFNSFKNISNLLNSFRKNKLKKIDLRNNPINDGFYPDINSFDHFNELDWKKCDDAFILNLSDKSSVKRLTYRSLLISNFSSSIEFLDGLKINQSEIISSFKTMKKLSIFQKKRNKNKKDLKNFEINSVEMKEMEKESGKESMESREISNATTVMSMAKGVSSTEGASMAKGEISNITTKMSMAKREILQAIENVKDKIIQSTIL</sequence>
<organism evidence="4 5">
    <name type="scientific">Rozella allomycis (strain CSF55)</name>
    <dbReference type="NCBI Taxonomy" id="988480"/>
    <lineage>
        <taxon>Eukaryota</taxon>
        <taxon>Fungi</taxon>
        <taxon>Fungi incertae sedis</taxon>
        <taxon>Cryptomycota</taxon>
        <taxon>Cryptomycota incertae sedis</taxon>
        <taxon>Rozella</taxon>
    </lineage>
</organism>
<evidence type="ECO:0000313" key="5">
    <source>
        <dbReference type="Proteomes" id="UP000281549"/>
    </source>
</evidence>
<dbReference type="PANTHER" id="PTHR47566">
    <property type="match status" value="1"/>
</dbReference>
<gene>
    <name evidence="4" type="ORF">ROZALSC1DRAFT_25150</name>
</gene>
<dbReference type="InterPro" id="IPR052574">
    <property type="entry name" value="CDIRP"/>
</dbReference>
<dbReference type="PANTHER" id="PTHR47566:SF1">
    <property type="entry name" value="PROTEIN NUD1"/>
    <property type="match status" value="1"/>
</dbReference>
<dbReference type="GO" id="GO:0035591">
    <property type="term" value="F:signaling adaptor activity"/>
    <property type="evidence" value="ECO:0007669"/>
    <property type="project" value="TreeGrafter"/>
</dbReference>
<name>A0A4P9YD47_ROZAC</name>
<proteinExistence type="predicted"/>
<evidence type="ECO:0000256" key="3">
    <source>
        <dbReference type="SAM" id="MobiDB-lite"/>
    </source>
</evidence>
<dbReference type="SUPFAM" id="SSF52058">
    <property type="entry name" value="L domain-like"/>
    <property type="match status" value="1"/>
</dbReference>
<dbReference type="GO" id="GO:0061499">
    <property type="term" value="C:outer plaque of mitotic spindle pole body"/>
    <property type="evidence" value="ECO:0007669"/>
    <property type="project" value="TreeGrafter"/>
</dbReference>
<dbReference type="PROSITE" id="PS51450">
    <property type="entry name" value="LRR"/>
    <property type="match status" value="3"/>
</dbReference>
<feature type="compositionally biased region" description="Basic and acidic residues" evidence="3">
    <location>
        <begin position="1"/>
        <end position="29"/>
    </location>
</feature>